<dbReference type="Gene3D" id="3.40.50.720">
    <property type="entry name" value="NAD(P)-binding Rossmann-like Domain"/>
    <property type="match status" value="1"/>
</dbReference>
<protein>
    <submittedName>
        <fullName evidence="2">NAD-dependent dehydratase</fullName>
    </submittedName>
</protein>
<dbReference type="CDD" id="cd08948">
    <property type="entry name" value="5beta-POR_like_SDR_a"/>
    <property type="match status" value="1"/>
</dbReference>
<reference evidence="2 3" key="1">
    <citation type="submission" date="2019-07" db="EMBL/GenBank/DDBJ databases">
        <title>Whole genome shotgun sequence of Reyranella soli NBRC 108950.</title>
        <authorList>
            <person name="Hosoyama A."/>
            <person name="Uohara A."/>
            <person name="Ohji S."/>
            <person name="Ichikawa N."/>
        </authorList>
    </citation>
    <scope>NUCLEOTIDE SEQUENCE [LARGE SCALE GENOMIC DNA]</scope>
    <source>
        <strain evidence="2 3">NBRC 108950</strain>
    </source>
</reference>
<dbReference type="Pfam" id="PF22917">
    <property type="entry name" value="PRISE"/>
    <property type="match status" value="1"/>
</dbReference>
<accession>A0A512NNP3</accession>
<evidence type="ECO:0000259" key="1">
    <source>
        <dbReference type="Pfam" id="PF22917"/>
    </source>
</evidence>
<feature type="domain" description="PRISE-like Rossmann-fold" evidence="1">
    <location>
        <begin position="60"/>
        <end position="356"/>
    </location>
</feature>
<dbReference type="SUPFAM" id="SSF51735">
    <property type="entry name" value="NAD(P)-binding Rossmann-fold domains"/>
    <property type="match status" value="1"/>
</dbReference>
<dbReference type="Proteomes" id="UP000321058">
    <property type="component" value="Unassembled WGS sequence"/>
</dbReference>
<keyword evidence="3" id="KW-1185">Reference proteome</keyword>
<evidence type="ECO:0000313" key="3">
    <source>
        <dbReference type="Proteomes" id="UP000321058"/>
    </source>
</evidence>
<dbReference type="RefSeq" id="WP_147155906.1">
    <property type="nucleotide sequence ID" value="NZ_BKAJ01000170.1"/>
</dbReference>
<gene>
    <name evidence="2" type="ORF">RSO01_77300</name>
</gene>
<sequence>MNTAPKKAVVVGALGVIGRYIVDKLLAEGDWQVVGLSRRPAKAASRYTHIAVDLLDLKDVARKLKGLGDVTHIFYAAFQPSSGAASGYAANIAPNRDMLVNSVTAIDRVAKSLQRVVLVTGTKYYGVHLGPLKTPMRETDPRHMPPDFYFDQIDWLTEYQHGKRWSWTELRPQTLCGFAPGTAMSIMPAIAVYAAISKELGLPLRFPGKPGAYGSIYQVTESSHFASAALWAAMEPRAANQAYNVTNGDYFRWCNVWPKIAGVFGMKVGDVQTISLTQHMADKAELWARMTKEHGLKKLAFDQLVAWPFADYVFGTDWDVMSDVTKSRLHGFHDVVDSEAMFERLLRRFRKEKIVP</sequence>
<dbReference type="PANTHER" id="PTHR32487:SF0">
    <property type="entry name" value="3-OXO-DELTA(4,5)-STEROID 5-BETA-REDUCTASE"/>
    <property type="match status" value="1"/>
</dbReference>
<dbReference type="InterPro" id="IPR036291">
    <property type="entry name" value="NAD(P)-bd_dom_sf"/>
</dbReference>
<dbReference type="AlphaFoldDB" id="A0A512NNP3"/>
<comment type="caution">
    <text evidence="2">The sequence shown here is derived from an EMBL/GenBank/DDBJ whole genome shotgun (WGS) entry which is preliminary data.</text>
</comment>
<dbReference type="EMBL" id="BKAJ01000170">
    <property type="protein sequence ID" value="GEP60564.1"/>
    <property type="molecule type" value="Genomic_DNA"/>
</dbReference>
<organism evidence="2 3">
    <name type="scientific">Reyranella soli</name>
    <dbReference type="NCBI Taxonomy" id="1230389"/>
    <lineage>
        <taxon>Bacteria</taxon>
        <taxon>Pseudomonadati</taxon>
        <taxon>Pseudomonadota</taxon>
        <taxon>Alphaproteobacteria</taxon>
        <taxon>Hyphomicrobiales</taxon>
        <taxon>Reyranellaceae</taxon>
        <taxon>Reyranella</taxon>
    </lineage>
</organism>
<name>A0A512NNP3_9HYPH</name>
<dbReference type="OrthoDB" id="4392084at2"/>
<dbReference type="PANTHER" id="PTHR32487">
    <property type="entry name" value="3-OXO-DELTA(4,5)-STEROID 5-BETA-REDUCTASE"/>
    <property type="match status" value="1"/>
</dbReference>
<proteinExistence type="predicted"/>
<evidence type="ECO:0000313" key="2">
    <source>
        <dbReference type="EMBL" id="GEP60564.1"/>
    </source>
</evidence>
<dbReference type="InterPro" id="IPR055222">
    <property type="entry name" value="PRISE-like_Rossmann-fold"/>
</dbReference>